<proteinExistence type="predicted"/>
<evidence type="ECO:0000256" key="1">
    <source>
        <dbReference type="SAM" id="MobiDB-lite"/>
    </source>
</evidence>
<evidence type="ECO:0000313" key="4">
    <source>
        <dbReference type="Proteomes" id="UP001162483"/>
    </source>
</evidence>
<accession>A0ABN9DP07</accession>
<protein>
    <recommendedName>
        <fullName evidence="5">Secreted protein</fullName>
    </recommendedName>
</protein>
<evidence type="ECO:0000313" key="3">
    <source>
        <dbReference type="EMBL" id="CAI9574033.1"/>
    </source>
</evidence>
<gene>
    <name evidence="3" type="ORF">SPARVUS_LOCUS7864832</name>
</gene>
<comment type="caution">
    <text evidence="3">The sequence shown here is derived from an EMBL/GenBank/DDBJ whole genome shotgun (WGS) entry which is preliminary data.</text>
</comment>
<keyword evidence="2" id="KW-0472">Membrane</keyword>
<evidence type="ECO:0000256" key="2">
    <source>
        <dbReference type="SAM" id="Phobius"/>
    </source>
</evidence>
<feature type="transmembrane region" description="Helical" evidence="2">
    <location>
        <begin position="12"/>
        <end position="29"/>
    </location>
</feature>
<keyword evidence="2" id="KW-0812">Transmembrane</keyword>
<keyword evidence="2" id="KW-1133">Transmembrane helix</keyword>
<feature type="region of interest" description="Disordered" evidence="1">
    <location>
        <begin position="61"/>
        <end position="85"/>
    </location>
</feature>
<keyword evidence="4" id="KW-1185">Reference proteome</keyword>
<name>A0ABN9DP07_9NEOB</name>
<evidence type="ECO:0008006" key="5">
    <source>
        <dbReference type="Google" id="ProtNLM"/>
    </source>
</evidence>
<dbReference type="EMBL" id="CATNWA010014622">
    <property type="protein sequence ID" value="CAI9574033.1"/>
    <property type="molecule type" value="Genomic_DNA"/>
</dbReference>
<organism evidence="3 4">
    <name type="scientific">Staurois parvus</name>
    <dbReference type="NCBI Taxonomy" id="386267"/>
    <lineage>
        <taxon>Eukaryota</taxon>
        <taxon>Metazoa</taxon>
        <taxon>Chordata</taxon>
        <taxon>Craniata</taxon>
        <taxon>Vertebrata</taxon>
        <taxon>Euteleostomi</taxon>
        <taxon>Amphibia</taxon>
        <taxon>Batrachia</taxon>
        <taxon>Anura</taxon>
        <taxon>Neobatrachia</taxon>
        <taxon>Ranoidea</taxon>
        <taxon>Ranidae</taxon>
        <taxon>Staurois</taxon>
    </lineage>
</organism>
<feature type="non-terminal residue" evidence="3">
    <location>
        <position position="107"/>
    </location>
</feature>
<feature type="compositionally biased region" description="Basic and acidic residues" evidence="1">
    <location>
        <begin position="63"/>
        <end position="84"/>
    </location>
</feature>
<sequence>MYVKWFDKVMFYYVFLVNLVNVTFCHFQISRRSVPVRPDVAGDGTQKTDAGIRRRTLQGALQEGHRGRSAQDKVREEQIPEQHRMVSPSVARGYRLCYTREYRQGGY</sequence>
<dbReference type="Proteomes" id="UP001162483">
    <property type="component" value="Unassembled WGS sequence"/>
</dbReference>
<reference evidence="3" key="1">
    <citation type="submission" date="2023-05" db="EMBL/GenBank/DDBJ databases">
        <authorList>
            <person name="Stuckert A."/>
        </authorList>
    </citation>
    <scope>NUCLEOTIDE SEQUENCE</scope>
</reference>